<dbReference type="InterPro" id="IPR004522">
    <property type="entry name" value="Asn-tRNA-ligase"/>
</dbReference>
<dbReference type="NCBIfam" id="TIGR00457">
    <property type="entry name" value="asnS"/>
    <property type="match status" value="1"/>
</dbReference>
<accession>A0A941CRS6</accession>
<evidence type="ECO:0000256" key="7">
    <source>
        <dbReference type="HAMAP-Rule" id="MF_00534"/>
    </source>
</evidence>
<keyword evidence="10" id="KW-1185">Reference proteome</keyword>
<evidence type="ECO:0000313" key="9">
    <source>
        <dbReference type="EMBL" id="MBR0576424.1"/>
    </source>
</evidence>
<dbReference type="SUPFAM" id="SSF55681">
    <property type="entry name" value="Class II aaRS and biotin synthetases"/>
    <property type="match status" value="1"/>
</dbReference>
<dbReference type="HAMAP" id="MF_00534">
    <property type="entry name" value="Asn_tRNA_synth"/>
    <property type="match status" value="1"/>
</dbReference>
<dbReference type="AlphaFoldDB" id="A0A941CRS6"/>
<dbReference type="InterPro" id="IPR004365">
    <property type="entry name" value="NA-bd_OB_tRNA"/>
</dbReference>
<dbReference type="GO" id="GO:0005737">
    <property type="term" value="C:cytoplasm"/>
    <property type="evidence" value="ECO:0007669"/>
    <property type="project" value="UniProtKB-SubCell"/>
</dbReference>
<dbReference type="Proteomes" id="UP000675379">
    <property type="component" value="Unassembled WGS sequence"/>
</dbReference>
<comment type="subcellular location">
    <subcellularLocation>
        <location evidence="7">Cytoplasm</location>
    </subcellularLocation>
</comment>
<dbReference type="NCBIfam" id="NF003037">
    <property type="entry name" value="PRK03932.1"/>
    <property type="match status" value="1"/>
</dbReference>
<keyword evidence="3 7" id="KW-0547">Nucleotide-binding</keyword>
<dbReference type="Pfam" id="PF01336">
    <property type="entry name" value="tRNA_anti-codon"/>
    <property type="match status" value="1"/>
</dbReference>
<dbReference type="GO" id="GO:0140096">
    <property type="term" value="F:catalytic activity, acting on a protein"/>
    <property type="evidence" value="ECO:0007669"/>
    <property type="project" value="UniProtKB-ARBA"/>
</dbReference>
<keyword evidence="2 7" id="KW-0436">Ligase</keyword>
<reference evidence="9" key="1">
    <citation type="submission" date="2021-04" db="EMBL/GenBank/DDBJ databases">
        <title>Proteiniclasticum sedimins sp. nov., an obligate anaerobic bacterium isolated from anaerobic sludge.</title>
        <authorList>
            <person name="Liu J."/>
        </authorList>
    </citation>
    <scope>NUCLEOTIDE SEQUENCE</scope>
    <source>
        <strain evidence="9">BAD-10</strain>
    </source>
</reference>
<dbReference type="PROSITE" id="PS50862">
    <property type="entry name" value="AA_TRNA_LIGASE_II"/>
    <property type="match status" value="1"/>
</dbReference>
<dbReference type="PRINTS" id="PR01042">
    <property type="entry name" value="TRNASYNTHASP"/>
</dbReference>
<feature type="domain" description="Aminoacyl-transfer RNA synthetases class-II family profile" evidence="8">
    <location>
        <begin position="133"/>
        <end position="451"/>
    </location>
</feature>
<dbReference type="CDD" id="cd04318">
    <property type="entry name" value="EcAsnRS_like_N"/>
    <property type="match status" value="1"/>
</dbReference>
<evidence type="ECO:0000313" key="10">
    <source>
        <dbReference type="Proteomes" id="UP000675379"/>
    </source>
</evidence>
<dbReference type="FunFam" id="3.30.930.10:FF:000016">
    <property type="entry name" value="Asparagine--tRNA ligase"/>
    <property type="match status" value="1"/>
</dbReference>
<evidence type="ECO:0000256" key="6">
    <source>
        <dbReference type="ARBA" id="ARBA00023146"/>
    </source>
</evidence>
<dbReference type="GO" id="GO:0006421">
    <property type="term" value="P:asparaginyl-tRNA aminoacylation"/>
    <property type="evidence" value="ECO:0007669"/>
    <property type="project" value="UniProtKB-UniRule"/>
</dbReference>
<dbReference type="Gene3D" id="2.40.50.140">
    <property type="entry name" value="Nucleic acid-binding proteins"/>
    <property type="match status" value="1"/>
</dbReference>
<dbReference type="CDD" id="cd00776">
    <property type="entry name" value="AsxRS_core"/>
    <property type="match status" value="1"/>
</dbReference>
<evidence type="ECO:0000256" key="1">
    <source>
        <dbReference type="ARBA" id="ARBA00008226"/>
    </source>
</evidence>
<dbReference type="GO" id="GO:0004816">
    <property type="term" value="F:asparagine-tRNA ligase activity"/>
    <property type="evidence" value="ECO:0007669"/>
    <property type="project" value="UniProtKB-UniRule"/>
</dbReference>
<comment type="caution">
    <text evidence="9">The sequence shown here is derived from an EMBL/GenBank/DDBJ whole genome shotgun (WGS) entry which is preliminary data.</text>
</comment>
<dbReference type="RefSeq" id="WP_211801357.1">
    <property type="nucleotide sequence ID" value="NZ_JAGSCS010000010.1"/>
</dbReference>
<dbReference type="EMBL" id="JAGSCS010000010">
    <property type="protein sequence ID" value="MBR0576424.1"/>
    <property type="molecule type" value="Genomic_DNA"/>
</dbReference>
<keyword evidence="5 7" id="KW-0648">Protein biosynthesis</keyword>
<proteinExistence type="inferred from homology"/>
<keyword evidence="4 7" id="KW-0067">ATP-binding</keyword>
<dbReference type="Gene3D" id="3.30.930.10">
    <property type="entry name" value="Bira Bifunctional Protein, Domain 2"/>
    <property type="match status" value="1"/>
</dbReference>
<dbReference type="GO" id="GO:0003676">
    <property type="term" value="F:nucleic acid binding"/>
    <property type="evidence" value="ECO:0007669"/>
    <property type="project" value="InterPro"/>
</dbReference>
<protein>
    <recommendedName>
        <fullName evidence="7">Asparagine--tRNA ligase</fullName>
        <ecNumber evidence="7">6.1.1.22</ecNumber>
    </recommendedName>
    <alternativeName>
        <fullName evidence="7">Asparaginyl-tRNA synthetase</fullName>
        <shortName evidence="7">AsnRS</shortName>
    </alternativeName>
</protein>
<comment type="similarity">
    <text evidence="1 7">Belongs to the class-II aminoacyl-tRNA synthetase family.</text>
</comment>
<name>A0A941CRS6_9CLOT</name>
<evidence type="ECO:0000259" key="8">
    <source>
        <dbReference type="PROSITE" id="PS50862"/>
    </source>
</evidence>
<dbReference type="InterPro" id="IPR006195">
    <property type="entry name" value="aa-tRNA-synth_II"/>
</dbReference>
<evidence type="ECO:0000256" key="5">
    <source>
        <dbReference type="ARBA" id="ARBA00022917"/>
    </source>
</evidence>
<dbReference type="InterPro" id="IPR002312">
    <property type="entry name" value="Asp/Asn-tRNA-synth_IIb"/>
</dbReference>
<evidence type="ECO:0000256" key="2">
    <source>
        <dbReference type="ARBA" id="ARBA00022598"/>
    </source>
</evidence>
<gene>
    <name evidence="7 9" type="primary">asnS</name>
    <name evidence="9" type="ORF">KCG48_08730</name>
</gene>
<evidence type="ECO:0000256" key="4">
    <source>
        <dbReference type="ARBA" id="ARBA00022840"/>
    </source>
</evidence>
<keyword evidence="7" id="KW-0963">Cytoplasm</keyword>
<dbReference type="EC" id="6.1.1.22" evidence="7"/>
<dbReference type="SUPFAM" id="SSF50249">
    <property type="entry name" value="Nucleic acid-binding proteins"/>
    <property type="match status" value="1"/>
</dbReference>
<keyword evidence="6 7" id="KW-0030">Aminoacyl-tRNA synthetase</keyword>
<dbReference type="InterPro" id="IPR045864">
    <property type="entry name" value="aa-tRNA-synth_II/BPL/LPL"/>
</dbReference>
<dbReference type="InterPro" id="IPR004364">
    <property type="entry name" value="Aa-tRNA-synt_II"/>
</dbReference>
<dbReference type="Pfam" id="PF00152">
    <property type="entry name" value="tRNA-synt_2"/>
    <property type="match status" value="1"/>
</dbReference>
<comment type="subunit">
    <text evidence="7">Homodimer.</text>
</comment>
<organism evidence="9 10">
    <name type="scientific">Proteiniclasticum sediminis</name>
    <dbReference type="NCBI Taxonomy" id="2804028"/>
    <lineage>
        <taxon>Bacteria</taxon>
        <taxon>Bacillati</taxon>
        <taxon>Bacillota</taxon>
        <taxon>Clostridia</taxon>
        <taxon>Eubacteriales</taxon>
        <taxon>Clostridiaceae</taxon>
        <taxon>Proteiniclasticum</taxon>
    </lineage>
</organism>
<dbReference type="GO" id="GO:0016740">
    <property type="term" value="F:transferase activity"/>
    <property type="evidence" value="ECO:0007669"/>
    <property type="project" value="UniProtKB-ARBA"/>
</dbReference>
<sequence>MARVKELYRNAQALDGQSVELSGWIRTTRVSKSFGFIELNDGGFFKNAQIVFDDSLENFQEVSKYQIATALTVRGTLVYTPEAKQPFEVKAKEILLEGASSSDFPLQKKRHTFEYLRTIAHLRPRGNTYSAVFRVRSLAAFAIHKFFQERGFVYVHTPIITGSDAEGAGEMFRVTTLDPVNPPLTETGAVDYAEDFFGKESNLTVSGQLNAEAYALAFRDVYTFGPTFRAENSNTARHAAEFWMIEPEIAFADLQDDMKLAEDMLKYVIAYILEQAPEEMEFFNQFIDKTLLERLQFIVDSDFKQVTYTEAVELLQKSGKEFDYPVTWGADLQTEHERYLTEVIFQRPIFVTDYPKEIKAFYMRLNDDGKTVAAMDCLVPGVGEIIGGSQREERMDVLLQRMADLGLHEKDYWWYLELRKFGGTKHAGFGLGFERLIMYITGMTNIRDVIPFPRTTHNAEF</sequence>
<dbReference type="InterPro" id="IPR012340">
    <property type="entry name" value="NA-bd_OB-fold"/>
</dbReference>
<dbReference type="GO" id="GO:0005524">
    <property type="term" value="F:ATP binding"/>
    <property type="evidence" value="ECO:0007669"/>
    <property type="project" value="UniProtKB-UniRule"/>
</dbReference>
<dbReference type="PANTHER" id="PTHR22594:SF34">
    <property type="entry name" value="ASPARAGINE--TRNA LIGASE, MITOCHONDRIAL-RELATED"/>
    <property type="match status" value="1"/>
</dbReference>
<dbReference type="PANTHER" id="PTHR22594">
    <property type="entry name" value="ASPARTYL/LYSYL-TRNA SYNTHETASE"/>
    <property type="match status" value="1"/>
</dbReference>
<comment type="catalytic activity">
    <reaction evidence="7">
        <text>tRNA(Asn) + L-asparagine + ATP = L-asparaginyl-tRNA(Asn) + AMP + diphosphate + H(+)</text>
        <dbReference type="Rhea" id="RHEA:11180"/>
        <dbReference type="Rhea" id="RHEA-COMP:9659"/>
        <dbReference type="Rhea" id="RHEA-COMP:9674"/>
        <dbReference type="ChEBI" id="CHEBI:15378"/>
        <dbReference type="ChEBI" id="CHEBI:30616"/>
        <dbReference type="ChEBI" id="CHEBI:33019"/>
        <dbReference type="ChEBI" id="CHEBI:58048"/>
        <dbReference type="ChEBI" id="CHEBI:78442"/>
        <dbReference type="ChEBI" id="CHEBI:78515"/>
        <dbReference type="ChEBI" id="CHEBI:456215"/>
        <dbReference type="EC" id="6.1.1.22"/>
    </reaction>
</comment>
<evidence type="ECO:0000256" key="3">
    <source>
        <dbReference type="ARBA" id="ARBA00022741"/>
    </source>
</evidence>